<keyword evidence="2" id="KW-1185">Reference proteome</keyword>
<dbReference type="Pfam" id="PF12710">
    <property type="entry name" value="HAD"/>
    <property type="match status" value="1"/>
</dbReference>
<dbReference type="PANTHER" id="PTHR43434:SF1">
    <property type="entry name" value="PHOSPHOGLYCOLATE PHOSPHATASE"/>
    <property type="match status" value="1"/>
</dbReference>
<sequence>MNSSLLVLWDIDHTLIETGDVGREVFARAFEEVTGRAMGEMADPSGLTEPVVFERTLELHGLADHGELFPRFEQAQAAAYRERADGLRSRGRVLPGALEALRSLSARPDVVSSVLTGNPRLSAIAKLQIFELDTYVDLDCGAFGSDNPDRAALVHLAWQRARTHHGQEFGPLNTVIVADTPKDVAAAQANGVYVAGVATGGFTEAQLRDAGANAVLPDLTVFPRLQALIDRGQA</sequence>
<dbReference type="InterPro" id="IPR036412">
    <property type="entry name" value="HAD-like_sf"/>
</dbReference>
<dbReference type="Proteomes" id="UP001499854">
    <property type="component" value="Unassembled WGS sequence"/>
</dbReference>
<organism evidence="1 2">
    <name type="scientific">Catenulispora subtropica</name>
    <dbReference type="NCBI Taxonomy" id="450798"/>
    <lineage>
        <taxon>Bacteria</taxon>
        <taxon>Bacillati</taxon>
        <taxon>Actinomycetota</taxon>
        <taxon>Actinomycetes</taxon>
        <taxon>Catenulisporales</taxon>
        <taxon>Catenulisporaceae</taxon>
        <taxon>Catenulispora</taxon>
    </lineage>
</organism>
<dbReference type="SUPFAM" id="SSF56784">
    <property type="entry name" value="HAD-like"/>
    <property type="match status" value="1"/>
</dbReference>
<evidence type="ECO:0000313" key="1">
    <source>
        <dbReference type="EMBL" id="GAA1962045.1"/>
    </source>
</evidence>
<proteinExistence type="predicted"/>
<name>A0ABN2R1Q6_9ACTN</name>
<reference evidence="1 2" key="1">
    <citation type="journal article" date="2019" name="Int. J. Syst. Evol. Microbiol.">
        <title>The Global Catalogue of Microorganisms (GCM) 10K type strain sequencing project: providing services to taxonomists for standard genome sequencing and annotation.</title>
        <authorList>
            <consortium name="The Broad Institute Genomics Platform"/>
            <consortium name="The Broad Institute Genome Sequencing Center for Infectious Disease"/>
            <person name="Wu L."/>
            <person name="Ma J."/>
        </authorList>
    </citation>
    <scope>NUCLEOTIDE SEQUENCE [LARGE SCALE GENOMIC DNA]</scope>
    <source>
        <strain evidence="1 2">JCM 16013</strain>
    </source>
</reference>
<dbReference type="Gene3D" id="3.40.50.1000">
    <property type="entry name" value="HAD superfamily/HAD-like"/>
    <property type="match status" value="1"/>
</dbReference>
<dbReference type="InterPro" id="IPR023214">
    <property type="entry name" value="HAD_sf"/>
</dbReference>
<evidence type="ECO:0000313" key="2">
    <source>
        <dbReference type="Proteomes" id="UP001499854"/>
    </source>
</evidence>
<dbReference type="RefSeq" id="WP_344656532.1">
    <property type="nucleotide sequence ID" value="NZ_BAAAQM010000008.1"/>
</dbReference>
<protein>
    <submittedName>
        <fullName evidence="1">Haloacid dehalogenase-like hydrolase</fullName>
    </submittedName>
</protein>
<comment type="caution">
    <text evidence="1">The sequence shown here is derived from an EMBL/GenBank/DDBJ whole genome shotgun (WGS) entry which is preliminary data.</text>
</comment>
<dbReference type="InterPro" id="IPR050155">
    <property type="entry name" value="HAD-like_hydrolase_sf"/>
</dbReference>
<accession>A0ABN2R1Q6</accession>
<gene>
    <name evidence="1" type="ORF">GCM10009838_18520</name>
</gene>
<dbReference type="EMBL" id="BAAAQM010000008">
    <property type="protein sequence ID" value="GAA1962045.1"/>
    <property type="molecule type" value="Genomic_DNA"/>
</dbReference>
<dbReference type="PANTHER" id="PTHR43434">
    <property type="entry name" value="PHOSPHOGLYCOLATE PHOSPHATASE"/>
    <property type="match status" value="1"/>
</dbReference>
<dbReference type="InterPro" id="IPR023198">
    <property type="entry name" value="PGP-like_dom2"/>
</dbReference>
<dbReference type="Gene3D" id="1.10.150.240">
    <property type="entry name" value="Putative phosphatase, domain 2"/>
    <property type="match status" value="1"/>
</dbReference>